<accession>F0W7R9</accession>
<dbReference type="Gene3D" id="3.30.70.330">
    <property type="match status" value="2"/>
</dbReference>
<reference evidence="9" key="2">
    <citation type="submission" date="2011-02" db="EMBL/GenBank/DDBJ databases">
        <authorList>
            <person name="MacLean D."/>
        </authorList>
    </citation>
    <scope>NUCLEOTIDE SEQUENCE</scope>
</reference>
<evidence type="ECO:0000256" key="2">
    <source>
        <dbReference type="ARBA" id="ARBA00022664"/>
    </source>
</evidence>
<evidence type="ECO:0000256" key="4">
    <source>
        <dbReference type="ARBA" id="ARBA00022884"/>
    </source>
</evidence>
<dbReference type="InterPro" id="IPR012677">
    <property type="entry name" value="Nucleotide-bd_a/b_plait_sf"/>
</dbReference>
<gene>
    <name evidence="9" type="primary">AlNc14C31G2872</name>
    <name evidence="9" type="ORF">ALNC14_033140</name>
</gene>
<dbReference type="GO" id="GO:0005737">
    <property type="term" value="C:cytoplasm"/>
    <property type="evidence" value="ECO:0007669"/>
    <property type="project" value="TreeGrafter"/>
</dbReference>
<feature type="domain" description="RRM" evidence="8">
    <location>
        <begin position="2"/>
        <end position="77"/>
    </location>
</feature>
<protein>
    <submittedName>
        <fullName evidence="9">Splicing factor putative</fullName>
    </submittedName>
</protein>
<dbReference type="GO" id="GO:0003729">
    <property type="term" value="F:mRNA binding"/>
    <property type="evidence" value="ECO:0007669"/>
    <property type="project" value="TreeGrafter"/>
</dbReference>
<keyword evidence="2" id="KW-0507">mRNA processing</keyword>
<evidence type="ECO:0000256" key="7">
    <source>
        <dbReference type="SAM" id="MobiDB-lite"/>
    </source>
</evidence>
<feature type="domain" description="RRM" evidence="8">
    <location>
        <begin position="95"/>
        <end position="166"/>
    </location>
</feature>
<organism evidence="9">
    <name type="scientific">Albugo laibachii Nc14</name>
    <dbReference type="NCBI Taxonomy" id="890382"/>
    <lineage>
        <taxon>Eukaryota</taxon>
        <taxon>Sar</taxon>
        <taxon>Stramenopiles</taxon>
        <taxon>Oomycota</taxon>
        <taxon>Peronosporomycetes</taxon>
        <taxon>Albuginales</taxon>
        <taxon>Albuginaceae</taxon>
        <taxon>Albugo</taxon>
    </lineage>
</organism>
<dbReference type="GO" id="GO:0006397">
    <property type="term" value="P:mRNA processing"/>
    <property type="evidence" value="ECO:0007669"/>
    <property type="project" value="UniProtKB-KW"/>
</dbReference>
<evidence type="ECO:0000256" key="6">
    <source>
        <dbReference type="PROSITE-ProRule" id="PRU00176"/>
    </source>
</evidence>
<dbReference type="AlphaFoldDB" id="F0W7R9"/>
<evidence type="ECO:0000256" key="3">
    <source>
        <dbReference type="ARBA" id="ARBA00022737"/>
    </source>
</evidence>
<keyword evidence="5" id="KW-0539">Nucleus</keyword>
<evidence type="ECO:0000256" key="5">
    <source>
        <dbReference type="ARBA" id="ARBA00023242"/>
    </source>
</evidence>
<feature type="compositionally biased region" description="Basic residues" evidence="7">
    <location>
        <begin position="176"/>
        <end position="186"/>
    </location>
</feature>
<comment type="subcellular location">
    <subcellularLocation>
        <location evidence="1">Nucleus</location>
    </subcellularLocation>
</comment>
<name>F0W7R9_9STRA</name>
<dbReference type="SMART" id="SM00360">
    <property type="entry name" value="RRM"/>
    <property type="match status" value="2"/>
</dbReference>
<keyword evidence="3" id="KW-0677">Repeat</keyword>
<proteinExistence type="predicted"/>
<sequence>MTAIFVGNLPTEIDEETLQSHFSKHGQIACIRLKVPSRPPAFAFIEYEESSGADNAVRESNGIELLGSKIRVEISRSGPNQTRDTSSNKRFGTQYRVTVSNLSSKISWQDLKDFFRRGGDVVHTNVDHSGSGVGSFATYDEMERAIRKLDRVKLDGRTVRVRRERSNSRSNARSRSPSRSRSRSSSRSKSPSPARRKRRSNSRSKSRSRSRTLSRRTHRRRSRS</sequence>
<dbReference type="CDD" id="cd12339">
    <property type="entry name" value="RRM2_SRSF1_4_like"/>
    <property type="match status" value="1"/>
</dbReference>
<dbReference type="InterPro" id="IPR000504">
    <property type="entry name" value="RRM_dom"/>
</dbReference>
<dbReference type="EMBL" id="FR824076">
    <property type="protein sequence ID" value="CCA17171.1"/>
    <property type="molecule type" value="Genomic_DNA"/>
</dbReference>
<feature type="compositionally biased region" description="Basic residues" evidence="7">
    <location>
        <begin position="194"/>
        <end position="224"/>
    </location>
</feature>
<keyword evidence="4 6" id="KW-0694">RNA-binding</keyword>
<dbReference type="PANTHER" id="PTHR23003:SF62">
    <property type="entry name" value="SERINE_ARGININE (SR)-TYPE SHUTTLING MRNA BINDING PROTEIN NPL3"/>
    <property type="match status" value="1"/>
</dbReference>
<dbReference type="SUPFAM" id="SSF54928">
    <property type="entry name" value="RNA-binding domain, RBD"/>
    <property type="match status" value="1"/>
</dbReference>
<evidence type="ECO:0000259" key="8">
    <source>
        <dbReference type="PROSITE" id="PS50102"/>
    </source>
</evidence>
<feature type="region of interest" description="Disordered" evidence="7">
    <location>
        <begin position="158"/>
        <end position="224"/>
    </location>
</feature>
<dbReference type="InterPro" id="IPR035979">
    <property type="entry name" value="RBD_domain_sf"/>
</dbReference>
<evidence type="ECO:0000256" key="1">
    <source>
        <dbReference type="ARBA" id="ARBA00004123"/>
    </source>
</evidence>
<dbReference type="PANTHER" id="PTHR23003">
    <property type="entry name" value="RNA RECOGNITION MOTIF RRM DOMAIN CONTAINING PROTEIN"/>
    <property type="match status" value="1"/>
</dbReference>
<dbReference type="Pfam" id="PF00076">
    <property type="entry name" value="RRM_1"/>
    <property type="match status" value="2"/>
</dbReference>
<dbReference type="HOGENOM" id="CLU_012062_34_0_1"/>
<reference evidence="9" key="1">
    <citation type="journal article" date="2011" name="PLoS Biol.">
        <title>Gene gain and loss during evolution of obligate parasitism in the white rust pathogen of Arabidopsis thaliana.</title>
        <authorList>
            <person name="Kemen E."/>
            <person name="Gardiner A."/>
            <person name="Schultz-Larsen T."/>
            <person name="Kemen A.C."/>
            <person name="Balmuth A.L."/>
            <person name="Robert-Seilaniantz A."/>
            <person name="Bailey K."/>
            <person name="Holub E."/>
            <person name="Studholme D.J."/>
            <person name="Maclean D."/>
            <person name="Jones J.D."/>
        </authorList>
    </citation>
    <scope>NUCLEOTIDE SEQUENCE</scope>
</reference>
<evidence type="ECO:0000313" key="9">
    <source>
        <dbReference type="EMBL" id="CCA17171.1"/>
    </source>
</evidence>
<dbReference type="PROSITE" id="PS50102">
    <property type="entry name" value="RRM"/>
    <property type="match status" value="2"/>
</dbReference>
<dbReference type="GO" id="GO:0005634">
    <property type="term" value="C:nucleus"/>
    <property type="evidence" value="ECO:0007669"/>
    <property type="project" value="UniProtKB-SubCell"/>
</dbReference>
<dbReference type="InterPro" id="IPR050374">
    <property type="entry name" value="RRT5_SRSF_SR"/>
</dbReference>